<protein>
    <submittedName>
        <fullName evidence="1">Uncharacterized protein</fullName>
    </submittedName>
</protein>
<evidence type="ECO:0000313" key="2">
    <source>
        <dbReference type="Proteomes" id="UP001234297"/>
    </source>
</evidence>
<organism evidence="1 2">
    <name type="scientific">Persea americana</name>
    <name type="common">Avocado</name>
    <dbReference type="NCBI Taxonomy" id="3435"/>
    <lineage>
        <taxon>Eukaryota</taxon>
        <taxon>Viridiplantae</taxon>
        <taxon>Streptophyta</taxon>
        <taxon>Embryophyta</taxon>
        <taxon>Tracheophyta</taxon>
        <taxon>Spermatophyta</taxon>
        <taxon>Magnoliopsida</taxon>
        <taxon>Magnoliidae</taxon>
        <taxon>Laurales</taxon>
        <taxon>Lauraceae</taxon>
        <taxon>Persea</taxon>
    </lineage>
</organism>
<accession>A0ACC2K2K4</accession>
<keyword evidence="2" id="KW-1185">Reference proteome</keyword>
<proteinExistence type="predicted"/>
<comment type="caution">
    <text evidence="1">The sequence shown here is derived from an EMBL/GenBank/DDBJ whole genome shotgun (WGS) entry which is preliminary data.</text>
</comment>
<reference evidence="1 2" key="1">
    <citation type="journal article" date="2022" name="Hortic Res">
        <title>A haplotype resolved chromosomal level avocado genome allows analysis of novel avocado genes.</title>
        <authorList>
            <person name="Nath O."/>
            <person name="Fletcher S.J."/>
            <person name="Hayward A."/>
            <person name="Shaw L.M."/>
            <person name="Masouleh A.K."/>
            <person name="Furtado A."/>
            <person name="Henry R.J."/>
            <person name="Mitter N."/>
        </authorList>
    </citation>
    <scope>NUCLEOTIDE SEQUENCE [LARGE SCALE GENOMIC DNA]</scope>
    <source>
        <strain evidence="2">cv. Hass</strain>
    </source>
</reference>
<sequence length="81" mass="8648">MERVVGDGKGVYLVQGEMGAAWGCVRMQGGDRGRGIPIPGVWRGSGGGGTVRMKKVLQRVAGHARGDAVTMLSREIELLRR</sequence>
<dbReference type="Proteomes" id="UP001234297">
    <property type="component" value="Chromosome 12"/>
</dbReference>
<dbReference type="EMBL" id="CM056820">
    <property type="protein sequence ID" value="KAJ8615254.1"/>
    <property type="molecule type" value="Genomic_DNA"/>
</dbReference>
<name>A0ACC2K2K4_PERAE</name>
<evidence type="ECO:0000313" key="1">
    <source>
        <dbReference type="EMBL" id="KAJ8615254.1"/>
    </source>
</evidence>
<gene>
    <name evidence="1" type="ORF">MRB53_034626</name>
</gene>